<protein>
    <recommendedName>
        <fullName evidence="3">Heat induced stress protein YflT</fullName>
    </recommendedName>
</protein>
<evidence type="ECO:0008006" key="3">
    <source>
        <dbReference type="Google" id="ProtNLM"/>
    </source>
</evidence>
<gene>
    <name evidence="1" type="ORF">H7B90_11870</name>
</gene>
<dbReference type="Proteomes" id="UP000553776">
    <property type="component" value="Unassembled WGS sequence"/>
</dbReference>
<dbReference type="RefSeq" id="WP_185136091.1">
    <property type="nucleotide sequence ID" value="NZ_BORM01000004.1"/>
</dbReference>
<name>A0A841TYQ1_9BACL</name>
<sequence>MAWTMGIFEREQQVLDAARRLREAGLGDSRLRVIVKNEESAPLLSSQDAVPVEGIAGVRETRERQEREGHEWDGDGEAVVPAVAYLGTLQGFGTAGNTAPVAAYALSNVGDDDLEAANVLRGMGVPDSAADACADALRGGKFVLTAEEDGEAAQAGELMRATGAVDVLH</sequence>
<proteinExistence type="predicted"/>
<evidence type="ECO:0000313" key="1">
    <source>
        <dbReference type="EMBL" id="MBB6692098.1"/>
    </source>
</evidence>
<dbReference type="EMBL" id="JACJVR010000047">
    <property type="protein sequence ID" value="MBB6692098.1"/>
    <property type="molecule type" value="Genomic_DNA"/>
</dbReference>
<keyword evidence="2" id="KW-1185">Reference proteome</keyword>
<accession>A0A841TYQ1</accession>
<dbReference type="AlphaFoldDB" id="A0A841TYQ1"/>
<reference evidence="1 2" key="1">
    <citation type="submission" date="2020-08" db="EMBL/GenBank/DDBJ databases">
        <title>Cohnella phylogeny.</title>
        <authorList>
            <person name="Dunlap C."/>
        </authorList>
    </citation>
    <scope>NUCLEOTIDE SEQUENCE [LARGE SCALE GENOMIC DNA]</scope>
    <source>
        <strain evidence="1 2">DSM 25239</strain>
    </source>
</reference>
<evidence type="ECO:0000313" key="2">
    <source>
        <dbReference type="Proteomes" id="UP000553776"/>
    </source>
</evidence>
<organism evidence="1 2">
    <name type="scientific">Cohnella xylanilytica</name>
    <dbReference type="NCBI Taxonomy" id="557555"/>
    <lineage>
        <taxon>Bacteria</taxon>
        <taxon>Bacillati</taxon>
        <taxon>Bacillota</taxon>
        <taxon>Bacilli</taxon>
        <taxon>Bacillales</taxon>
        <taxon>Paenibacillaceae</taxon>
        <taxon>Cohnella</taxon>
    </lineage>
</organism>
<comment type="caution">
    <text evidence="1">The sequence shown here is derived from an EMBL/GenBank/DDBJ whole genome shotgun (WGS) entry which is preliminary data.</text>
</comment>